<protein>
    <submittedName>
        <fullName evidence="2">Uncharacterized protein</fullName>
    </submittedName>
</protein>
<evidence type="ECO:0000313" key="3">
    <source>
        <dbReference type="Proteomes" id="UP000295724"/>
    </source>
</evidence>
<dbReference type="Proteomes" id="UP000295724">
    <property type="component" value="Unassembled WGS sequence"/>
</dbReference>
<dbReference type="AlphaFoldDB" id="A0A4R6XT28"/>
<gene>
    <name evidence="2" type="ORF">C8D91_1557</name>
</gene>
<dbReference type="RefSeq" id="WP_099018423.1">
    <property type="nucleotide sequence ID" value="NZ_NIHB01000001.1"/>
</dbReference>
<organism evidence="2 3">
    <name type="scientific">Marinicella litoralis</name>
    <dbReference type="NCBI Taxonomy" id="644220"/>
    <lineage>
        <taxon>Bacteria</taxon>
        <taxon>Pseudomonadati</taxon>
        <taxon>Pseudomonadota</taxon>
        <taxon>Gammaproteobacteria</taxon>
        <taxon>Lysobacterales</taxon>
        <taxon>Marinicellaceae</taxon>
        <taxon>Marinicella</taxon>
    </lineage>
</organism>
<feature type="signal peptide" evidence="1">
    <location>
        <begin position="1"/>
        <end position="24"/>
    </location>
</feature>
<reference evidence="2 3" key="1">
    <citation type="submission" date="2019-03" db="EMBL/GenBank/DDBJ databases">
        <title>Genomic Encyclopedia of Type Strains, Phase IV (KMG-IV): sequencing the most valuable type-strain genomes for metagenomic binning, comparative biology and taxonomic classification.</title>
        <authorList>
            <person name="Goeker M."/>
        </authorList>
    </citation>
    <scope>NUCLEOTIDE SEQUENCE [LARGE SCALE GENOMIC DNA]</scope>
    <source>
        <strain evidence="2 3">DSM 25488</strain>
    </source>
</reference>
<sequence length="121" mass="13462">MKKHALLILLIPFGLYWSASDAEAESSLMWFPADSYLSCPEACKKSPGYQYAVVATIWERDQHGDGFICTQKDNGRPGWNFPDYKKSLCGVGKDGKEIIGAISHCLCSKEGIYAPVKVRKE</sequence>
<comment type="caution">
    <text evidence="2">The sequence shown here is derived from an EMBL/GenBank/DDBJ whole genome shotgun (WGS) entry which is preliminary data.</text>
</comment>
<keyword evidence="1" id="KW-0732">Signal</keyword>
<name>A0A4R6XT28_9GAMM</name>
<evidence type="ECO:0000313" key="2">
    <source>
        <dbReference type="EMBL" id="TDR20583.1"/>
    </source>
</evidence>
<proteinExistence type="predicted"/>
<feature type="chain" id="PRO_5020880502" evidence="1">
    <location>
        <begin position="25"/>
        <end position="121"/>
    </location>
</feature>
<keyword evidence="3" id="KW-1185">Reference proteome</keyword>
<accession>A0A4R6XT28</accession>
<evidence type="ECO:0000256" key="1">
    <source>
        <dbReference type="SAM" id="SignalP"/>
    </source>
</evidence>
<dbReference type="EMBL" id="SNZB01000003">
    <property type="protein sequence ID" value="TDR20583.1"/>
    <property type="molecule type" value="Genomic_DNA"/>
</dbReference>